<reference evidence="1" key="1">
    <citation type="journal article" date="2014" name="Int. J. Syst. Evol. Microbiol.">
        <title>Complete genome sequence of Corynebacterium casei LMG S-19264T (=DSM 44701T), isolated from a smear-ripened cheese.</title>
        <authorList>
            <consortium name="US DOE Joint Genome Institute (JGI-PGF)"/>
            <person name="Walter F."/>
            <person name="Albersmeier A."/>
            <person name="Kalinowski J."/>
            <person name="Ruckert C."/>
        </authorList>
    </citation>
    <scope>NUCLEOTIDE SEQUENCE</scope>
    <source>
        <strain evidence="1">CGMCC 1.16134</strain>
    </source>
</reference>
<keyword evidence="2" id="KW-1185">Reference proteome</keyword>
<sequence>MYKPIHEIKNEMGMNRFIVFSKRLKREIRLYNDLQYDHRVLVETNLDIKNYCERPHKILILAAGEVIETIFDMWVNYGDKEEFVSSCPKSRTRTYIVTRLRAYIVYRGPPLTTLSILIAPDVKLNGLYVIRFDCCND</sequence>
<comment type="caution">
    <text evidence="1">The sequence shown here is derived from an EMBL/GenBank/DDBJ whole genome shotgun (WGS) entry which is preliminary data.</text>
</comment>
<dbReference type="AlphaFoldDB" id="A0A917FTB3"/>
<proteinExistence type="predicted"/>
<gene>
    <name evidence="1" type="ORF">GCM10010912_50690</name>
</gene>
<dbReference type="Proteomes" id="UP000637643">
    <property type="component" value="Unassembled WGS sequence"/>
</dbReference>
<name>A0A917FTB3_9BACL</name>
<accession>A0A917FTB3</accession>
<organism evidence="1 2">
    <name type="scientific">Paenibacillus albidus</name>
    <dbReference type="NCBI Taxonomy" id="2041023"/>
    <lineage>
        <taxon>Bacteria</taxon>
        <taxon>Bacillati</taxon>
        <taxon>Bacillota</taxon>
        <taxon>Bacilli</taxon>
        <taxon>Bacillales</taxon>
        <taxon>Paenibacillaceae</taxon>
        <taxon>Paenibacillus</taxon>
    </lineage>
</organism>
<dbReference type="EMBL" id="BMKR01000029">
    <property type="protein sequence ID" value="GGF99745.1"/>
    <property type="molecule type" value="Genomic_DNA"/>
</dbReference>
<evidence type="ECO:0000313" key="2">
    <source>
        <dbReference type="Proteomes" id="UP000637643"/>
    </source>
</evidence>
<protein>
    <submittedName>
        <fullName evidence="1">Uncharacterized protein</fullName>
    </submittedName>
</protein>
<reference evidence="1" key="2">
    <citation type="submission" date="2020-09" db="EMBL/GenBank/DDBJ databases">
        <authorList>
            <person name="Sun Q."/>
            <person name="Zhou Y."/>
        </authorList>
    </citation>
    <scope>NUCLEOTIDE SEQUENCE</scope>
    <source>
        <strain evidence="1">CGMCC 1.16134</strain>
    </source>
</reference>
<evidence type="ECO:0000313" key="1">
    <source>
        <dbReference type="EMBL" id="GGF99745.1"/>
    </source>
</evidence>